<dbReference type="PROSITE" id="PS51649">
    <property type="entry name" value="NPH3"/>
    <property type="match status" value="1"/>
</dbReference>
<sequence length="605" mass="68453">MKFMKVGSRPDTFYTTESVRSISSEVSSDLIIQVKGTRYLLHKFPLLSKSLHLQRLCSDSIDSPNHQIVQLPDFPGGIEPFELCAKFCYGITITISPYNFVSVRCAAEYLQMTEDAEKGNLIYKLEVFFNSCVLKGWKDSIVTLQTTKKELSLWSEDLSITTRCIEAIVSKVILYHRNDDVSCSGTESKRWWGEDLSEMRLDLYWRIMIAIKSCGKIQSNIVGDALKVYAYRWLTNIPKIRNDSDSGSDIDKESEITSKNRLVLETIVSLIPSEKGSVSCSFLLKLLNASNILNVSSSLKMELAKRVGLQLEEATVNDLLIPSMTCSENDMIYEVDLVMNILEEFMLQQDQSTPTSPSRRFGSERRRSRSAENVDFELIESRRSYSASHGLKLKVAKLVDKYLQEIAKDVNLPLSKFIDVAEIVPEFARHDHDDLYIAVDTYLKVHSEFNKTERKKLCRILDCKKLSMESCMHAAQNELLPLRLVVQVLFIEQARAAASGEKVTCMSSNIKALLEANGIDSSRLSSTTSIQHDDNSSVSGFKSTKNSSLKMKLAEEELDDENNNDVASNGIGRSSRFKSLGSLPNKPKRMFSKFWSTNRRRAEKN</sequence>
<dbReference type="GO" id="GO:0016567">
    <property type="term" value="P:protein ubiquitination"/>
    <property type="evidence" value="ECO:0007669"/>
    <property type="project" value="UniProtKB-UniPathway"/>
</dbReference>
<evidence type="ECO:0000259" key="6">
    <source>
        <dbReference type="PROSITE" id="PS50097"/>
    </source>
</evidence>
<evidence type="ECO:0000259" key="7">
    <source>
        <dbReference type="PROSITE" id="PS51649"/>
    </source>
</evidence>
<accession>A0A1S2YTK0</accession>
<comment type="similarity">
    <text evidence="4">Belongs to the NPH3 family.</text>
</comment>
<dbReference type="GeneID" id="101491493"/>
<dbReference type="Proteomes" id="UP000087171">
    <property type="component" value="Chromosome Ca7"/>
</dbReference>
<evidence type="ECO:0000256" key="3">
    <source>
        <dbReference type="ARBA" id="ARBA00022786"/>
    </source>
</evidence>
<dbReference type="InterPro" id="IPR027356">
    <property type="entry name" value="NPH3_dom"/>
</dbReference>
<dbReference type="eggNOG" id="ENOG502QSYM">
    <property type="taxonomic scope" value="Eukaryota"/>
</dbReference>
<comment type="pathway">
    <text evidence="2">Protein modification; protein ubiquitination.</text>
</comment>
<dbReference type="RefSeq" id="XP_004509676.1">
    <property type="nucleotide sequence ID" value="XM_004509619.3"/>
</dbReference>
<gene>
    <name evidence="9" type="primary">LOC101491493</name>
</gene>
<dbReference type="PROSITE" id="PS50097">
    <property type="entry name" value="BTB"/>
    <property type="match status" value="1"/>
</dbReference>
<proteinExistence type="inferred from homology"/>
<dbReference type="GO" id="GO:0012505">
    <property type="term" value="C:endomembrane system"/>
    <property type="evidence" value="ECO:0007669"/>
    <property type="project" value="UniProtKB-SubCell"/>
</dbReference>
<evidence type="ECO:0000313" key="9">
    <source>
        <dbReference type="RefSeq" id="XP_004509676.1"/>
    </source>
</evidence>
<dbReference type="OrthoDB" id="624345at2759"/>
<dbReference type="AlphaFoldDB" id="A0A1S2YTK0"/>
<dbReference type="Gene3D" id="3.30.710.10">
    <property type="entry name" value="Potassium Channel Kv1.1, Chain A"/>
    <property type="match status" value="1"/>
</dbReference>
<dbReference type="UniPathway" id="UPA00143"/>
<reference evidence="9" key="2">
    <citation type="submission" date="2025-08" db="UniProtKB">
        <authorList>
            <consortium name="RefSeq"/>
        </authorList>
    </citation>
    <scope>IDENTIFICATION</scope>
    <source>
        <tissue evidence="9">Etiolated seedlings</tissue>
    </source>
</reference>
<reference evidence="8" key="1">
    <citation type="journal article" date="2013" name="Nat. Biotechnol.">
        <title>Draft genome sequence of chickpea (Cicer arietinum) provides a resource for trait improvement.</title>
        <authorList>
            <person name="Varshney R.K."/>
            <person name="Song C."/>
            <person name="Saxena R.K."/>
            <person name="Azam S."/>
            <person name="Yu S."/>
            <person name="Sharpe A.G."/>
            <person name="Cannon S."/>
            <person name="Baek J."/>
            <person name="Rosen B.D."/>
            <person name="Tar'an B."/>
            <person name="Millan T."/>
            <person name="Zhang X."/>
            <person name="Ramsay L.D."/>
            <person name="Iwata A."/>
            <person name="Wang Y."/>
            <person name="Nelson W."/>
            <person name="Farmer A.D."/>
            <person name="Gaur P.M."/>
            <person name="Soderlund C."/>
            <person name="Penmetsa R.V."/>
            <person name="Xu C."/>
            <person name="Bharti A.K."/>
            <person name="He W."/>
            <person name="Winter P."/>
            <person name="Zhao S."/>
            <person name="Hane J.K."/>
            <person name="Carrasquilla-Garcia N."/>
            <person name="Condie J.A."/>
            <person name="Upadhyaya H.D."/>
            <person name="Luo M.C."/>
            <person name="Thudi M."/>
            <person name="Gowda C.L."/>
            <person name="Singh N.P."/>
            <person name="Lichtenzveig J."/>
            <person name="Gali K.K."/>
            <person name="Rubio J."/>
            <person name="Nadarajan N."/>
            <person name="Dolezel J."/>
            <person name="Bansal K.C."/>
            <person name="Xu X."/>
            <person name="Edwards D."/>
            <person name="Zhang G."/>
            <person name="Kahl G."/>
            <person name="Gil J."/>
            <person name="Singh K.B."/>
            <person name="Datta S.K."/>
            <person name="Jackson S.A."/>
            <person name="Wang J."/>
            <person name="Cook D.R."/>
        </authorList>
    </citation>
    <scope>NUCLEOTIDE SEQUENCE [LARGE SCALE GENOMIC DNA]</scope>
    <source>
        <strain evidence="8">cv. CDC Frontier</strain>
    </source>
</reference>
<feature type="region of interest" description="Disordered" evidence="5">
    <location>
        <begin position="555"/>
        <end position="605"/>
    </location>
</feature>
<organism evidence="8 9">
    <name type="scientific">Cicer arietinum</name>
    <name type="common">Chickpea</name>
    <name type="synonym">Garbanzo</name>
    <dbReference type="NCBI Taxonomy" id="3827"/>
    <lineage>
        <taxon>Eukaryota</taxon>
        <taxon>Viridiplantae</taxon>
        <taxon>Streptophyta</taxon>
        <taxon>Embryophyta</taxon>
        <taxon>Tracheophyta</taxon>
        <taxon>Spermatophyta</taxon>
        <taxon>Magnoliopsida</taxon>
        <taxon>eudicotyledons</taxon>
        <taxon>Gunneridae</taxon>
        <taxon>Pentapetalae</taxon>
        <taxon>rosids</taxon>
        <taxon>fabids</taxon>
        <taxon>Fabales</taxon>
        <taxon>Fabaceae</taxon>
        <taxon>Papilionoideae</taxon>
        <taxon>50 kb inversion clade</taxon>
        <taxon>NPAAA clade</taxon>
        <taxon>Hologalegina</taxon>
        <taxon>IRL clade</taxon>
        <taxon>Cicereae</taxon>
        <taxon>Cicer</taxon>
    </lineage>
</organism>
<dbReference type="InterPro" id="IPR043454">
    <property type="entry name" value="NPH3/RPT2-like"/>
</dbReference>
<evidence type="ECO:0000256" key="2">
    <source>
        <dbReference type="ARBA" id="ARBA00004906"/>
    </source>
</evidence>
<evidence type="ECO:0000256" key="4">
    <source>
        <dbReference type="PROSITE-ProRule" id="PRU00982"/>
    </source>
</evidence>
<name>A0A1S2YTK0_CICAR</name>
<keyword evidence="8" id="KW-1185">Reference proteome</keyword>
<evidence type="ECO:0000256" key="5">
    <source>
        <dbReference type="SAM" id="MobiDB-lite"/>
    </source>
</evidence>
<dbReference type="Pfam" id="PF03000">
    <property type="entry name" value="NPH3"/>
    <property type="match status" value="1"/>
</dbReference>
<dbReference type="KEGG" id="cam:101491493"/>
<keyword evidence="3" id="KW-0833">Ubl conjugation pathway</keyword>
<dbReference type="InterPro" id="IPR000210">
    <property type="entry name" value="BTB/POZ_dom"/>
</dbReference>
<dbReference type="PaxDb" id="3827-XP_004509676.1"/>
<feature type="domain" description="BTB" evidence="6">
    <location>
        <begin position="28"/>
        <end position="97"/>
    </location>
</feature>
<dbReference type="SUPFAM" id="SSF54695">
    <property type="entry name" value="POZ domain"/>
    <property type="match status" value="1"/>
</dbReference>
<evidence type="ECO:0000313" key="8">
    <source>
        <dbReference type="Proteomes" id="UP000087171"/>
    </source>
</evidence>
<feature type="domain" description="NPH3" evidence="7">
    <location>
        <begin position="190"/>
        <end position="495"/>
    </location>
</feature>
<dbReference type="PANTHER" id="PTHR32370">
    <property type="entry name" value="OS12G0117600 PROTEIN"/>
    <property type="match status" value="1"/>
</dbReference>
<protein>
    <submittedName>
        <fullName evidence="9">BTB/POZ domain-containing protein At1g67900</fullName>
    </submittedName>
</protein>
<evidence type="ECO:0000256" key="1">
    <source>
        <dbReference type="ARBA" id="ARBA00004184"/>
    </source>
</evidence>
<dbReference type="STRING" id="3827.A0A1S2YTK0"/>
<comment type="subcellular location">
    <subcellularLocation>
        <location evidence="1">Endomembrane system</location>
        <topology evidence="1">Peripheral membrane protein</topology>
    </subcellularLocation>
</comment>
<dbReference type="InterPro" id="IPR011333">
    <property type="entry name" value="SKP1/BTB/POZ_sf"/>
</dbReference>